<evidence type="ECO:0000313" key="4">
    <source>
        <dbReference type="Proteomes" id="UP000076079"/>
    </source>
</evidence>
<dbReference type="Pfam" id="PF13669">
    <property type="entry name" value="Glyoxalase_4"/>
    <property type="match status" value="1"/>
</dbReference>
<dbReference type="InterPro" id="IPR051785">
    <property type="entry name" value="MMCE/EMCE_epimerase"/>
</dbReference>
<name>A0A143PKH5_LUTPR</name>
<dbReference type="KEGG" id="abac:LuPra_01453"/>
<gene>
    <name evidence="3" type="ORF">LuPra_01453</name>
</gene>
<dbReference type="Gene3D" id="3.10.180.10">
    <property type="entry name" value="2,3-Dihydroxybiphenyl 1,2-Dioxygenase, domain 1"/>
    <property type="match status" value="1"/>
</dbReference>
<dbReference type="EMBL" id="CP015136">
    <property type="protein sequence ID" value="AMY08259.1"/>
    <property type="molecule type" value="Genomic_DNA"/>
</dbReference>
<dbReference type="RefSeq" id="WP_110170118.1">
    <property type="nucleotide sequence ID" value="NZ_CP015136.1"/>
</dbReference>
<dbReference type="PANTHER" id="PTHR43048">
    <property type="entry name" value="METHYLMALONYL-COA EPIMERASE"/>
    <property type="match status" value="1"/>
</dbReference>
<sequence length="155" mass="16578">MTDATQVPGFICFDHVAIAVPPGQLDAQVEVYKTLGFTEIHREDVLGIDQVREVLLQVGGGPNLVQLLEPLTPDSPVARQIEKNGGRGGMAHVALRVADIQAAFDDLTAKGFRIIDAAPRKGSRGTTVFFVHPRTTDAAAFGYILEVVQEGSLDG</sequence>
<dbReference type="Proteomes" id="UP000076079">
    <property type="component" value="Chromosome"/>
</dbReference>
<dbReference type="InterPro" id="IPR029068">
    <property type="entry name" value="Glyas_Bleomycin-R_OHBP_Dase"/>
</dbReference>
<keyword evidence="1" id="KW-0479">Metal-binding</keyword>
<evidence type="ECO:0000256" key="1">
    <source>
        <dbReference type="ARBA" id="ARBA00022723"/>
    </source>
</evidence>
<feature type="domain" description="VOC" evidence="2">
    <location>
        <begin position="12"/>
        <end position="150"/>
    </location>
</feature>
<dbReference type="SUPFAM" id="SSF54593">
    <property type="entry name" value="Glyoxalase/Bleomycin resistance protein/Dihydroxybiphenyl dioxygenase"/>
    <property type="match status" value="1"/>
</dbReference>
<dbReference type="InterPro" id="IPR037523">
    <property type="entry name" value="VOC_core"/>
</dbReference>
<protein>
    <submittedName>
        <fullName evidence="3">Methylmalonyl-CoA epimerase</fullName>
    </submittedName>
</protein>
<organism evidence="3 4">
    <name type="scientific">Luteitalea pratensis</name>
    <dbReference type="NCBI Taxonomy" id="1855912"/>
    <lineage>
        <taxon>Bacteria</taxon>
        <taxon>Pseudomonadati</taxon>
        <taxon>Acidobacteriota</taxon>
        <taxon>Vicinamibacteria</taxon>
        <taxon>Vicinamibacterales</taxon>
        <taxon>Vicinamibacteraceae</taxon>
        <taxon>Luteitalea</taxon>
    </lineage>
</organism>
<evidence type="ECO:0000313" key="3">
    <source>
        <dbReference type="EMBL" id="AMY08259.1"/>
    </source>
</evidence>
<dbReference type="GO" id="GO:0046491">
    <property type="term" value="P:L-methylmalonyl-CoA metabolic process"/>
    <property type="evidence" value="ECO:0007669"/>
    <property type="project" value="TreeGrafter"/>
</dbReference>
<dbReference type="AlphaFoldDB" id="A0A143PKH5"/>
<dbReference type="PROSITE" id="PS51819">
    <property type="entry name" value="VOC"/>
    <property type="match status" value="1"/>
</dbReference>
<dbReference type="GO" id="GO:0046872">
    <property type="term" value="F:metal ion binding"/>
    <property type="evidence" value="ECO:0007669"/>
    <property type="project" value="UniProtKB-KW"/>
</dbReference>
<dbReference type="GO" id="GO:0004493">
    <property type="term" value="F:methylmalonyl-CoA epimerase activity"/>
    <property type="evidence" value="ECO:0007669"/>
    <property type="project" value="TreeGrafter"/>
</dbReference>
<reference evidence="3 4" key="1">
    <citation type="journal article" date="2016" name="Genome Announc.">
        <title>First Complete Genome Sequence of a Subdivision 6 Acidobacterium Strain.</title>
        <authorList>
            <person name="Huang S."/>
            <person name="Vieira S."/>
            <person name="Bunk B."/>
            <person name="Riedel T."/>
            <person name="Sproer C."/>
            <person name="Overmann J."/>
        </authorList>
    </citation>
    <scope>NUCLEOTIDE SEQUENCE [LARGE SCALE GENOMIC DNA]</scope>
    <source>
        <strain evidence="4">DSM 100886 HEG_-6_39</strain>
    </source>
</reference>
<dbReference type="PANTHER" id="PTHR43048:SF3">
    <property type="entry name" value="METHYLMALONYL-COA EPIMERASE, MITOCHONDRIAL"/>
    <property type="match status" value="1"/>
</dbReference>
<evidence type="ECO:0000259" key="2">
    <source>
        <dbReference type="PROSITE" id="PS51819"/>
    </source>
</evidence>
<proteinExistence type="predicted"/>
<reference evidence="4" key="2">
    <citation type="submission" date="2016-04" db="EMBL/GenBank/DDBJ databases">
        <title>First Complete Genome Sequence of a Subdivision 6 Acidobacterium.</title>
        <authorList>
            <person name="Huang S."/>
            <person name="Vieira S."/>
            <person name="Bunk B."/>
            <person name="Riedel T."/>
            <person name="Sproeer C."/>
            <person name="Overmann J."/>
        </authorList>
    </citation>
    <scope>NUCLEOTIDE SEQUENCE [LARGE SCALE GENOMIC DNA]</scope>
    <source>
        <strain evidence="4">DSM 100886 HEG_-6_39</strain>
    </source>
</reference>
<keyword evidence="4" id="KW-1185">Reference proteome</keyword>
<dbReference type="STRING" id="1855912.LuPra_01453"/>
<dbReference type="OrthoDB" id="9788468at2"/>
<accession>A0A143PKH5</accession>